<dbReference type="GO" id="GO:0000976">
    <property type="term" value="F:transcription cis-regulatory region binding"/>
    <property type="evidence" value="ECO:0007669"/>
    <property type="project" value="TreeGrafter"/>
</dbReference>
<dbReference type="InterPro" id="IPR005119">
    <property type="entry name" value="LysR_subst-bd"/>
</dbReference>
<evidence type="ECO:0000256" key="2">
    <source>
        <dbReference type="ARBA" id="ARBA00023015"/>
    </source>
</evidence>
<keyword evidence="4" id="KW-0804">Transcription</keyword>
<evidence type="ECO:0000256" key="4">
    <source>
        <dbReference type="ARBA" id="ARBA00023163"/>
    </source>
</evidence>
<dbReference type="PANTHER" id="PTHR30126">
    <property type="entry name" value="HTH-TYPE TRANSCRIPTIONAL REGULATOR"/>
    <property type="match status" value="1"/>
</dbReference>
<comment type="similarity">
    <text evidence="1">Belongs to the LysR transcriptional regulatory family.</text>
</comment>
<keyword evidence="2" id="KW-0805">Transcription regulation</keyword>
<sequence>MRPPHISLDQWRVFQAIVDHGGYAQAAAALHRSQSSVSYAIKQLQMQLGVSLLEVRGRKAQLTGAGEALLGRARQLLAEAVALEELAHHLEQGWEAAIRLVVDAAFPSALLLDALQAFAPQDRGTRVLLEEVVLSGAQDALEQGQADLIIGAELPSASLADPLLEIEFVAVAHPDHPLHRLERKLKMADLEREMQVVVKDSGQQSPRDFGWLGAEHRWTVSSIDTAVTTIHHGLGYGWLPRHQIQAELQKGQLLPLPLTSGQIYRTHLYLAFGQEHPGPATQLLSDLIRRQVSLW</sequence>
<protein>
    <submittedName>
        <fullName evidence="6">DNA-binding transcriptional LysR family regulator</fullName>
    </submittedName>
</protein>
<evidence type="ECO:0000256" key="3">
    <source>
        <dbReference type="ARBA" id="ARBA00023125"/>
    </source>
</evidence>
<evidence type="ECO:0000259" key="5">
    <source>
        <dbReference type="PROSITE" id="PS50931"/>
    </source>
</evidence>
<dbReference type="Gene3D" id="1.10.10.10">
    <property type="entry name" value="Winged helix-like DNA-binding domain superfamily/Winged helix DNA-binding domain"/>
    <property type="match status" value="1"/>
</dbReference>
<reference evidence="6 7" key="1">
    <citation type="submission" date="2019-03" db="EMBL/GenBank/DDBJ databases">
        <title>Genomic Encyclopedia of Type Strains, Phase IV (KMG-IV): sequencing the most valuable type-strain genomes for metagenomic binning, comparative biology and taxonomic classification.</title>
        <authorList>
            <person name="Goeker M."/>
        </authorList>
    </citation>
    <scope>NUCLEOTIDE SEQUENCE [LARGE SCALE GENOMIC DNA]</scope>
    <source>
        <strain evidence="6 7">DSM 16326</strain>
    </source>
</reference>
<dbReference type="PANTHER" id="PTHR30126:SF88">
    <property type="entry name" value="TRANSCRIPTIONAL REGULATOR-RELATED"/>
    <property type="match status" value="1"/>
</dbReference>
<keyword evidence="3 6" id="KW-0238">DNA-binding</keyword>
<name>A0A4R8IN06_9GAMM</name>
<evidence type="ECO:0000313" key="6">
    <source>
        <dbReference type="EMBL" id="TDY00490.1"/>
    </source>
</evidence>
<proteinExistence type="inferred from homology"/>
<dbReference type="InterPro" id="IPR000847">
    <property type="entry name" value="LysR_HTH_N"/>
</dbReference>
<dbReference type="Pfam" id="PF00126">
    <property type="entry name" value="HTH_1"/>
    <property type="match status" value="1"/>
</dbReference>
<dbReference type="SUPFAM" id="SSF53850">
    <property type="entry name" value="Periplasmic binding protein-like II"/>
    <property type="match status" value="1"/>
</dbReference>
<dbReference type="RefSeq" id="WP_134084044.1">
    <property type="nucleotide sequence ID" value="NZ_SOQX01000005.1"/>
</dbReference>
<comment type="caution">
    <text evidence="6">The sequence shown here is derived from an EMBL/GenBank/DDBJ whole genome shotgun (WGS) entry which is preliminary data.</text>
</comment>
<organism evidence="6 7">
    <name type="scientific">Thiohalophilus thiocyanatoxydans</name>
    <dbReference type="NCBI Taxonomy" id="381308"/>
    <lineage>
        <taxon>Bacteria</taxon>
        <taxon>Pseudomonadati</taxon>
        <taxon>Pseudomonadota</taxon>
        <taxon>Gammaproteobacteria</taxon>
        <taxon>Thiohalomonadales</taxon>
        <taxon>Thiohalophilaceae</taxon>
        <taxon>Thiohalophilus</taxon>
    </lineage>
</organism>
<gene>
    <name evidence="6" type="ORF">EDC23_1991</name>
</gene>
<dbReference type="GO" id="GO:0003700">
    <property type="term" value="F:DNA-binding transcription factor activity"/>
    <property type="evidence" value="ECO:0007669"/>
    <property type="project" value="InterPro"/>
</dbReference>
<dbReference type="Gene3D" id="3.40.190.290">
    <property type="match status" value="1"/>
</dbReference>
<dbReference type="PROSITE" id="PS50931">
    <property type="entry name" value="HTH_LYSR"/>
    <property type="match status" value="1"/>
</dbReference>
<dbReference type="InterPro" id="IPR036388">
    <property type="entry name" value="WH-like_DNA-bd_sf"/>
</dbReference>
<dbReference type="Proteomes" id="UP000294914">
    <property type="component" value="Unassembled WGS sequence"/>
</dbReference>
<feature type="domain" description="HTH lysR-type" evidence="5">
    <location>
        <begin position="6"/>
        <end position="63"/>
    </location>
</feature>
<evidence type="ECO:0000256" key="1">
    <source>
        <dbReference type="ARBA" id="ARBA00009437"/>
    </source>
</evidence>
<dbReference type="Pfam" id="PF03466">
    <property type="entry name" value="LysR_substrate"/>
    <property type="match status" value="1"/>
</dbReference>
<keyword evidence="7" id="KW-1185">Reference proteome</keyword>
<dbReference type="AlphaFoldDB" id="A0A4R8IN06"/>
<dbReference type="InterPro" id="IPR036390">
    <property type="entry name" value="WH_DNA-bd_sf"/>
</dbReference>
<evidence type="ECO:0000313" key="7">
    <source>
        <dbReference type="Proteomes" id="UP000294914"/>
    </source>
</evidence>
<accession>A0A4R8IN06</accession>
<dbReference type="OrthoDB" id="6988449at2"/>
<dbReference type="EMBL" id="SOQX01000005">
    <property type="protein sequence ID" value="TDY00490.1"/>
    <property type="molecule type" value="Genomic_DNA"/>
</dbReference>
<dbReference type="SUPFAM" id="SSF46785">
    <property type="entry name" value="Winged helix' DNA-binding domain"/>
    <property type="match status" value="1"/>
</dbReference>